<proteinExistence type="predicted"/>
<keyword evidence="2" id="KW-1185">Reference proteome</keyword>
<accession>A0A165ADZ4</accession>
<dbReference type="AlphaFoldDB" id="A0A165ADZ4"/>
<name>A0A165ADZ4_9CRUS</name>
<evidence type="ECO:0000313" key="1">
    <source>
        <dbReference type="EMBL" id="KZS17510.1"/>
    </source>
</evidence>
<comment type="caution">
    <text evidence="1">The sequence shown here is derived from an EMBL/GenBank/DDBJ whole genome shotgun (WGS) entry which is preliminary data.</text>
</comment>
<organism evidence="1 2">
    <name type="scientific">Daphnia magna</name>
    <dbReference type="NCBI Taxonomy" id="35525"/>
    <lineage>
        <taxon>Eukaryota</taxon>
        <taxon>Metazoa</taxon>
        <taxon>Ecdysozoa</taxon>
        <taxon>Arthropoda</taxon>
        <taxon>Crustacea</taxon>
        <taxon>Branchiopoda</taxon>
        <taxon>Diplostraca</taxon>
        <taxon>Cladocera</taxon>
        <taxon>Anomopoda</taxon>
        <taxon>Daphniidae</taxon>
        <taxon>Daphnia</taxon>
    </lineage>
</organism>
<reference evidence="1 2" key="1">
    <citation type="submission" date="2016-03" db="EMBL/GenBank/DDBJ databases">
        <title>EvidentialGene: Evidence-directed Construction of Genes on Genomes.</title>
        <authorList>
            <person name="Gilbert D.G."/>
            <person name="Choi J.-H."/>
            <person name="Mockaitis K."/>
            <person name="Colbourne J."/>
            <person name="Pfrender M."/>
        </authorList>
    </citation>
    <scope>NUCLEOTIDE SEQUENCE [LARGE SCALE GENOMIC DNA]</scope>
    <source>
        <strain evidence="1 2">Xinb3</strain>
        <tissue evidence="1">Complete organism</tissue>
    </source>
</reference>
<protein>
    <submittedName>
        <fullName evidence="1">Uncharacterized protein</fullName>
    </submittedName>
</protein>
<dbReference type="Proteomes" id="UP000076858">
    <property type="component" value="Unassembled WGS sequence"/>
</dbReference>
<dbReference type="EMBL" id="LRGB01000626">
    <property type="protein sequence ID" value="KZS17510.1"/>
    <property type="molecule type" value="Genomic_DNA"/>
</dbReference>
<evidence type="ECO:0000313" key="2">
    <source>
        <dbReference type="Proteomes" id="UP000076858"/>
    </source>
</evidence>
<gene>
    <name evidence="1" type="ORF">APZ42_016390</name>
</gene>
<sequence>MLQSFSTFSVFNCGLTHKAPSQVSRYTCLQDQPLYLPDTIKEKMRAHYFRSKWPSSIVLFL</sequence>